<dbReference type="GO" id="GO:0008170">
    <property type="term" value="F:N-methyltransferase activity"/>
    <property type="evidence" value="ECO:0007669"/>
    <property type="project" value="InterPro"/>
</dbReference>
<name>A0A5R8LSW5_LACZE</name>
<keyword evidence="5" id="KW-0949">S-adenosyl-L-methionine</keyword>
<dbReference type="EMBL" id="VBWN01000008">
    <property type="protein sequence ID" value="TLF40326.1"/>
    <property type="molecule type" value="Genomic_DNA"/>
</dbReference>
<organism evidence="10 11">
    <name type="scientific">Lacticaseibacillus zeae</name>
    <name type="common">Lactobacillus zeae</name>
    <dbReference type="NCBI Taxonomy" id="57037"/>
    <lineage>
        <taxon>Bacteria</taxon>
        <taxon>Bacillati</taxon>
        <taxon>Bacillota</taxon>
        <taxon>Bacilli</taxon>
        <taxon>Lactobacillales</taxon>
        <taxon>Lactobacillaceae</taxon>
        <taxon>Lacticaseibacillus</taxon>
    </lineage>
</organism>
<dbReference type="RefSeq" id="WP_138118011.1">
    <property type="nucleotide sequence ID" value="NZ_CP074379.1"/>
</dbReference>
<sequence>MDNTHNTQAQQQAELQKRLWSIANDLRGNMDASEYRNYILGLIFYRFLSDQVSDEGEELFKNDPVDFETAYQNPDDQEDIKQAVIEHIGFFIEPKYLFDSLIKDIKAGNFDTEKLQNAINEVQLSTVGHESENDFRGLFADMDLGSNKLGATVSERGKMIAKVMLALADINFRSQDMQIDVLGDAYEYLIGQFAASAGKKAGEFYTPQQVSKILAQIVTLHKHELRSVYDPTMGSGSLLLQVGNYVDRIGEYYGQELNTTTYNLARMNLLMHGVNFSQFQLFQGDTLENDKVGDKQFDAVVANPPYSANWDPTDKIDDERFRKYGRTAPKSKADFAFVEHMLYHLNETGTMGVVLPHGVLFRGAAEGAIRQFMLEQDNVLDAVIGLPANLFYGTSIPTVILIFKKDRDARNVNDVLFIDASKDFEKGKNQNSITDDQIKRIVETYDKRQDVDKYAHVASFDEIKENEFNLNIPRYVDTTEPEKPVDVVKVVADIKKTDKQIAELSQALAKDFDDLVANNDEAAKQLAALKELFKNE</sequence>
<comment type="similarity">
    <text evidence="1">Belongs to the N(4)/N(6)-methyltransferase family.</text>
</comment>
<dbReference type="GO" id="GO:0032259">
    <property type="term" value="P:methylation"/>
    <property type="evidence" value="ECO:0007669"/>
    <property type="project" value="UniProtKB-KW"/>
</dbReference>
<dbReference type="Pfam" id="PF02384">
    <property type="entry name" value="N6_Mtase"/>
    <property type="match status" value="1"/>
</dbReference>
<dbReference type="Gene3D" id="3.40.50.150">
    <property type="entry name" value="Vaccinia Virus protein VP39"/>
    <property type="match status" value="1"/>
</dbReference>
<evidence type="ECO:0000256" key="2">
    <source>
        <dbReference type="ARBA" id="ARBA00011900"/>
    </source>
</evidence>
<evidence type="ECO:0000313" key="11">
    <source>
        <dbReference type="Proteomes" id="UP000307781"/>
    </source>
</evidence>
<dbReference type="GO" id="GO:0009307">
    <property type="term" value="P:DNA restriction-modification system"/>
    <property type="evidence" value="ECO:0007669"/>
    <property type="project" value="UniProtKB-KW"/>
</dbReference>
<dbReference type="PANTHER" id="PTHR42933">
    <property type="entry name" value="SLR6095 PROTEIN"/>
    <property type="match status" value="1"/>
</dbReference>
<proteinExistence type="inferred from homology"/>
<accession>A0A5R8LSW5</accession>
<dbReference type="InterPro" id="IPR029063">
    <property type="entry name" value="SAM-dependent_MTases_sf"/>
</dbReference>
<evidence type="ECO:0000256" key="3">
    <source>
        <dbReference type="ARBA" id="ARBA00022603"/>
    </source>
</evidence>
<dbReference type="PANTHER" id="PTHR42933:SF1">
    <property type="entry name" value="SITE-SPECIFIC DNA-METHYLTRANSFERASE (ADENINE-SPECIFIC)"/>
    <property type="match status" value="1"/>
</dbReference>
<comment type="caution">
    <text evidence="10">The sequence shown here is derived from an EMBL/GenBank/DDBJ whole genome shotgun (WGS) entry which is preliminary data.</text>
</comment>
<dbReference type="InterPro" id="IPR003356">
    <property type="entry name" value="DNA_methylase_A-5"/>
</dbReference>
<dbReference type="AlphaFoldDB" id="A0A5R8LSW5"/>
<keyword evidence="4 10" id="KW-0808">Transferase</keyword>
<evidence type="ECO:0000256" key="1">
    <source>
        <dbReference type="ARBA" id="ARBA00006594"/>
    </source>
</evidence>
<dbReference type="InterPro" id="IPR022749">
    <property type="entry name" value="D12N6_MeTrfase_N"/>
</dbReference>
<dbReference type="GO" id="GO:0003677">
    <property type="term" value="F:DNA binding"/>
    <property type="evidence" value="ECO:0007669"/>
    <property type="project" value="InterPro"/>
</dbReference>
<gene>
    <name evidence="10" type="ORF">FEI14_11005</name>
</gene>
<reference evidence="10 11" key="1">
    <citation type="submission" date="2019-05" db="EMBL/GenBank/DDBJ databases">
        <title>Genome-based reclassification of Lactobacillus casei as Lactobacillus casei subsp. casei. subsp.nov., description of Lactobacillus casei subsp. zeae subsp. nov., and emended description of Lactobacillus casei.</title>
        <authorList>
            <person name="Huang C.-H."/>
        </authorList>
    </citation>
    <scope>NUCLEOTIDE SEQUENCE [LARGE SCALE GENOMIC DNA]</scope>
    <source>
        <strain evidence="10 11">CRBIP24.58</strain>
    </source>
</reference>
<dbReference type="NCBIfam" id="TIGR00497">
    <property type="entry name" value="hsdM"/>
    <property type="match status" value="1"/>
</dbReference>
<evidence type="ECO:0000256" key="7">
    <source>
        <dbReference type="ARBA" id="ARBA00047942"/>
    </source>
</evidence>
<evidence type="ECO:0000256" key="5">
    <source>
        <dbReference type="ARBA" id="ARBA00022691"/>
    </source>
</evidence>
<dbReference type="Proteomes" id="UP000307781">
    <property type="component" value="Unassembled WGS sequence"/>
</dbReference>
<dbReference type="InterPro" id="IPR038333">
    <property type="entry name" value="T1MK-like_N_sf"/>
</dbReference>
<dbReference type="EC" id="2.1.1.72" evidence="2"/>
<dbReference type="GO" id="GO:0009007">
    <property type="term" value="F:site-specific DNA-methyltransferase (adenine-specific) activity"/>
    <property type="evidence" value="ECO:0007669"/>
    <property type="project" value="UniProtKB-EC"/>
</dbReference>
<dbReference type="InterPro" id="IPR051537">
    <property type="entry name" value="DNA_Adenine_Mtase"/>
</dbReference>
<dbReference type="PROSITE" id="PS00092">
    <property type="entry name" value="N6_MTASE"/>
    <property type="match status" value="1"/>
</dbReference>
<evidence type="ECO:0000259" key="9">
    <source>
        <dbReference type="Pfam" id="PF12161"/>
    </source>
</evidence>
<evidence type="ECO:0000256" key="4">
    <source>
        <dbReference type="ARBA" id="ARBA00022679"/>
    </source>
</evidence>
<feature type="domain" description="N6 adenine-specific DNA methyltransferase N-terminal" evidence="9">
    <location>
        <begin position="15"/>
        <end position="164"/>
    </location>
</feature>
<evidence type="ECO:0000256" key="6">
    <source>
        <dbReference type="ARBA" id="ARBA00022747"/>
    </source>
</evidence>
<evidence type="ECO:0000259" key="8">
    <source>
        <dbReference type="Pfam" id="PF02384"/>
    </source>
</evidence>
<protein>
    <recommendedName>
        <fullName evidence="2">site-specific DNA-methyltransferase (adenine-specific)</fullName>
        <ecNumber evidence="2">2.1.1.72</ecNumber>
    </recommendedName>
</protein>
<dbReference type="Gene3D" id="1.20.1260.30">
    <property type="match status" value="1"/>
</dbReference>
<feature type="domain" description="DNA methylase adenine-specific" evidence="8">
    <location>
        <begin position="178"/>
        <end position="482"/>
    </location>
</feature>
<evidence type="ECO:0000313" key="10">
    <source>
        <dbReference type="EMBL" id="TLF40326.1"/>
    </source>
</evidence>
<dbReference type="SUPFAM" id="SSF53335">
    <property type="entry name" value="S-adenosyl-L-methionine-dependent methyltransferases"/>
    <property type="match status" value="1"/>
</dbReference>
<comment type="catalytic activity">
    <reaction evidence="7">
        <text>a 2'-deoxyadenosine in DNA + S-adenosyl-L-methionine = an N(6)-methyl-2'-deoxyadenosine in DNA + S-adenosyl-L-homocysteine + H(+)</text>
        <dbReference type="Rhea" id="RHEA:15197"/>
        <dbReference type="Rhea" id="RHEA-COMP:12418"/>
        <dbReference type="Rhea" id="RHEA-COMP:12419"/>
        <dbReference type="ChEBI" id="CHEBI:15378"/>
        <dbReference type="ChEBI" id="CHEBI:57856"/>
        <dbReference type="ChEBI" id="CHEBI:59789"/>
        <dbReference type="ChEBI" id="CHEBI:90615"/>
        <dbReference type="ChEBI" id="CHEBI:90616"/>
        <dbReference type="EC" id="2.1.1.72"/>
    </reaction>
</comment>
<dbReference type="InterPro" id="IPR002052">
    <property type="entry name" value="DNA_methylase_N6_adenine_CS"/>
</dbReference>
<keyword evidence="3 10" id="KW-0489">Methyltransferase</keyword>
<dbReference type="Pfam" id="PF12161">
    <property type="entry name" value="HsdM_N"/>
    <property type="match status" value="1"/>
</dbReference>
<keyword evidence="6" id="KW-0680">Restriction system</keyword>
<dbReference type="InterPro" id="IPR004546">
    <property type="entry name" value="Restrct_endonuc_T1M"/>
</dbReference>
<dbReference type="PRINTS" id="PR00507">
    <property type="entry name" value="N12N6MTFRASE"/>
</dbReference>